<feature type="region of interest" description="Disordered" evidence="1">
    <location>
        <begin position="79"/>
        <end position="139"/>
    </location>
</feature>
<feature type="compositionally biased region" description="Acidic residues" evidence="1">
    <location>
        <begin position="16"/>
        <end position="33"/>
    </location>
</feature>
<evidence type="ECO:0000313" key="4">
    <source>
        <dbReference type="Proteomes" id="UP001172457"/>
    </source>
</evidence>
<dbReference type="GO" id="GO:0003924">
    <property type="term" value="F:GTPase activity"/>
    <property type="evidence" value="ECO:0007669"/>
    <property type="project" value="TreeGrafter"/>
</dbReference>
<name>A0AA38TQN8_9ASTR</name>
<dbReference type="Pfam" id="PF04950">
    <property type="entry name" value="RIBIOP_C"/>
    <property type="match status" value="1"/>
</dbReference>
<feature type="compositionally biased region" description="Basic and acidic residues" evidence="1">
    <location>
        <begin position="188"/>
        <end position="199"/>
    </location>
</feature>
<evidence type="ECO:0000313" key="3">
    <source>
        <dbReference type="EMBL" id="KAJ9554903.1"/>
    </source>
</evidence>
<feature type="compositionally biased region" description="Polar residues" evidence="1">
    <location>
        <begin position="79"/>
        <end position="90"/>
    </location>
</feature>
<dbReference type="GO" id="GO:0034511">
    <property type="term" value="F:U3 snoRNA binding"/>
    <property type="evidence" value="ECO:0007669"/>
    <property type="project" value="TreeGrafter"/>
</dbReference>
<dbReference type="GO" id="GO:0005525">
    <property type="term" value="F:GTP binding"/>
    <property type="evidence" value="ECO:0007669"/>
    <property type="project" value="TreeGrafter"/>
</dbReference>
<dbReference type="GO" id="GO:0000479">
    <property type="term" value="P:endonucleolytic cleavage of tricistronic rRNA transcript (SSU-rRNA, 5.8S rRNA, LSU-rRNA)"/>
    <property type="evidence" value="ECO:0007669"/>
    <property type="project" value="TreeGrafter"/>
</dbReference>
<accession>A0AA38TQN8</accession>
<dbReference type="Proteomes" id="UP001172457">
    <property type="component" value="Chromosome 3"/>
</dbReference>
<feature type="region of interest" description="Disordered" evidence="1">
    <location>
        <begin position="1"/>
        <end position="58"/>
    </location>
</feature>
<dbReference type="InterPro" id="IPR039761">
    <property type="entry name" value="Bms1/Tsr1"/>
</dbReference>
<feature type="compositionally biased region" description="Acidic residues" evidence="1">
    <location>
        <begin position="171"/>
        <end position="187"/>
    </location>
</feature>
<dbReference type="AlphaFoldDB" id="A0AA38TQN8"/>
<feature type="domain" description="Ribosome biogenesis protein BMS1/TSR1 C-terminal" evidence="2">
    <location>
        <begin position="199"/>
        <end position="455"/>
    </location>
</feature>
<sequence>MRRKAVFGNESKLDDQEATDDDEEEDDDSDEESSSYSASSEEEEEEGDLEGNMGNASKWKESLVERTISRQNMNLMQLVYGQSESKSNASLHEDVDAEESDDDEFFKPKGEGNKNLSQGLEGDQVNDEDSSKFTNYASVKDWKDGETVESIRDRFVTGDWTKAARRGKDSENDDDDGPVYGEFEDLETGEKHEGDKTDEANEEPDSVAEERRLKKLALRAKFDAQYNGSESPDEADDNSHKGKDKSGQANEVGFIDKLREEAELQRQRNIAELNDLDEATRVDIEGYRTGTYLRLEIHDVPYEMIEHFDPCHPILVGGIGFTEENVGYMQARFKRHRWHKKVLKTKDPIIVSIGWRRYQTLPIYAIEDLNGRHRMLKYTPEHMHCLAMFWGPLAPPNTGVVAVQNLSNNQASFRITATAVILEFNHAAKIVKKIKLVGEPCKIYKKTALSKKCSLLILK</sequence>
<comment type="caution">
    <text evidence="3">The sequence shown here is derived from an EMBL/GenBank/DDBJ whole genome shotgun (WGS) entry which is preliminary data.</text>
</comment>
<dbReference type="PANTHER" id="PTHR12858:SF2">
    <property type="entry name" value="RIBOSOME BIOGENESIS PROTEIN BMS1 HOMOLOG"/>
    <property type="match status" value="1"/>
</dbReference>
<feature type="region of interest" description="Disordered" evidence="1">
    <location>
        <begin position="153"/>
        <end position="210"/>
    </location>
</feature>
<organism evidence="3 4">
    <name type="scientific">Centaurea solstitialis</name>
    <name type="common">yellow star-thistle</name>
    <dbReference type="NCBI Taxonomy" id="347529"/>
    <lineage>
        <taxon>Eukaryota</taxon>
        <taxon>Viridiplantae</taxon>
        <taxon>Streptophyta</taxon>
        <taxon>Embryophyta</taxon>
        <taxon>Tracheophyta</taxon>
        <taxon>Spermatophyta</taxon>
        <taxon>Magnoliopsida</taxon>
        <taxon>eudicotyledons</taxon>
        <taxon>Gunneridae</taxon>
        <taxon>Pentapetalae</taxon>
        <taxon>asterids</taxon>
        <taxon>campanulids</taxon>
        <taxon>Asterales</taxon>
        <taxon>Asteraceae</taxon>
        <taxon>Carduoideae</taxon>
        <taxon>Cardueae</taxon>
        <taxon>Centaureinae</taxon>
        <taxon>Centaurea</taxon>
    </lineage>
</organism>
<dbReference type="SMART" id="SM01362">
    <property type="entry name" value="DUF663"/>
    <property type="match status" value="1"/>
</dbReference>
<dbReference type="GO" id="GO:0030686">
    <property type="term" value="C:90S preribosome"/>
    <property type="evidence" value="ECO:0007669"/>
    <property type="project" value="TreeGrafter"/>
</dbReference>
<dbReference type="EMBL" id="JARYMX010000003">
    <property type="protein sequence ID" value="KAJ9554903.1"/>
    <property type="molecule type" value="Genomic_DNA"/>
</dbReference>
<dbReference type="GO" id="GO:0000462">
    <property type="term" value="P:maturation of SSU-rRNA from tricistronic rRNA transcript (SSU-rRNA, 5.8S rRNA, LSU-rRNA)"/>
    <property type="evidence" value="ECO:0007669"/>
    <property type="project" value="TreeGrafter"/>
</dbReference>
<proteinExistence type="predicted"/>
<evidence type="ECO:0000256" key="1">
    <source>
        <dbReference type="SAM" id="MobiDB-lite"/>
    </source>
</evidence>
<dbReference type="InterPro" id="IPR007034">
    <property type="entry name" value="BMS1_TSR1_C"/>
</dbReference>
<reference evidence="3" key="1">
    <citation type="submission" date="2023-03" db="EMBL/GenBank/DDBJ databases">
        <title>Chromosome-scale reference genome and RAD-based genetic map of yellow starthistle (Centaurea solstitialis) reveal putative structural variation and QTLs associated with invader traits.</title>
        <authorList>
            <person name="Reatini B."/>
            <person name="Cang F.A."/>
            <person name="Jiang Q."/>
            <person name="Mckibben M.T.W."/>
            <person name="Barker M.S."/>
            <person name="Rieseberg L.H."/>
            <person name="Dlugosch K.M."/>
        </authorList>
    </citation>
    <scope>NUCLEOTIDE SEQUENCE</scope>
    <source>
        <strain evidence="3">CAN-66</strain>
        <tissue evidence="3">Leaf</tissue>
    </source>
</reference>
<keyword evidence="4" id="KW-1185">Reference proteome</keyword>
<evidence type="ECO:0000259" key="2">
    <source>
        <dbReference type="SMART" id="SM01362"/>
    </source>
</evidence>
<protein>
    <recommendedName>
        <fullName evidence="2">Ribosome biogenesis protein BMS1/TSR1 C-terminal domain-containing protein</fullName>
    </recommendedName>
</protein>
<feature type="region of interest" description="Disordered" evidence="1">
    <location>
        <begin position="223"/>
        <end position="251"/>
    </location>
</feature>
<gene>
    <name evidence="3" type="ORF">OSB04_009517</name>
</gene>
<feature type="compositionally biased region" description="Acidic residues" evidence="1">
    <location>
        <begin position="40"/>
        <end position="49"/>
    </location>
</feature>
<feature type="compositionally biased region" description="Basic and acidic residues" evidence="1">
    <location>
        <begin position="237"/>
        <end position="246"/>
    </location>
</feature>
<dbReference type="PANTHER" id="PTHR12858">
    <property type="entry name" value="RIBOSOME BIOGENESIS PROTEIN"/>
    <property type="match status" value="1"/>
</dbReference>
<feature type="compositionally biased region" description="Acidic residues" evidence="1">
    <location>
        <begin position="95"/>
        <end position="104"/>
    </location>
</feature>